<feature type="domain" description="Nucleotide-diphospho-sugar transferase" evidence="3">
    <location>
        <begin position="91"/>
        <end position="308"/>
    </location>
</feature>
<evidence type="ECO:0000313" key="5">
    <source>
        <dbReference type="Proteomes" id="UP000825935"/>
    </source>
</evidence>
<evidence type="ECO:0000313" key="4">
    <source>
        <dbReference type="EMBL" id="KAH7301403.1"/>
    </source>
</evidence>
<dbReference type="InterPro" id="IPR029044">
    <property type="entry name" value="Nucleotide-diphossugar_trans"/>
</dbReference>
<name>A0A8T2S188_CERRI</name>
<sequence length="334" mass="38058">MSARRSLPLTYPITAIAIVSIISALYFLFPPTFSTKAAVYLDMRERWKAYTLAEAVHSIARNKTIIVCAVSQRHLPFLVNWITSIARHHRHHEVLVIAEDYATLYRVNEKWPGHAVLIPPAPELEEEQIFGSQGFCNFTSRRPRHLLSVLELGYSVLYNDVDMVWVKDPFPYFKEHYDIYFTDDMNVVKGDGHSQEVAALDRDGLTYICTCMLFIRPTTGGKLIIKEWIKEIEAQQWSASNRANDQPAFNRALNKTSSSVKGYLLPQVAFPCGGLYFGNGGWRTKTEGRHAIIHNNYIVGFDSKLKRFREFGLWYVDDGASDVADGLMNLTTIN</sequence>
<dbReference type="InterPro" id="IPR052636">
    <property type="entry name" value="UDP-D-xylose:L-fucose_XylT"/>
</dbReference>
<keyword evidence="2" id="KW-0812">Transmembrane</keyword>
<dbReference type="OMA" id="LMKKWIQ"/>
<keyword evidence="2" id="KW-0328">Glycosyltransferase</keyword>
<organism evidence="4 5">
    <name type="scientific">Ceratopteris richardii</name>
    <name type="common">Triangle waterfern</name>
    <dbReference type="NCBI Taxonomy" id="49495"/>
    <lineage>
        <taxon>Eukaryota</taxon>
        <taxon>Viridiplantae</taxon>
        <taxon>Streptophyta</taxon>
        <taxon>Embryophyta</taxon>
        <taxon>Tracheophyta</taxon>
        <taxon>Polypodiopsida</taxon>
        <taxon>Polypodiidae</taxon>
        <taxon>Polypodiales</taxon>
        <taxon>Pteridineae</taxon>
        <taxon>Pteridaceae</taxon>
        <taxon>Parkerioideae</taxon>
        <taxon>Ceratopteris</taxon>
    </lineage>
</organism>
<comment type="similarity">
    <text evidence="1 2">Belongs to the glycosyltransferase 77 family.</text>
</comment>
<gene>
    <name evidence="4" type="ORF">KP509_23G024300</name>
</gene>
<keyword evidence="2" id="KW-1133">Transmembrane helix</keyword>
<protein>
    <recommendedName>
        <fullName evidence="2">Glycosyltransferase</fullName>
        <ecNumber evidence="2">2.4.2.-</ecNumber>
    </recommendedName>
</protein>
<dbReference type="EMBL" id="CM035428">
    <property type="protein sequence ID" value="KAH7301403.1"/>
    <property type="molecule type" value="Genomic_DNA"/>
</dbReference>
<keyword evidence="2" id="KW-0808">Transferase</keyword>
<dbReference type="GO" id="GO:0010306">
    <property type="term" value="P:rhamnogalacturonan II biosynthetic process"/>
    <property type="evidence" value="ECO:0007669"/>
    <property type="project" value="TreeGrafter"/>
</dbReference>
<dbReference type="AlphaFoldDB" id="A0A8T2S188"/>
<dbReference type="OrthoDB" id="540503at2759"/>
<keyword evidence="2" id="KW-0735">Signal-anchor</keyword>
<dbReference type="PANTHER" id="PTHR47032:SF1">
    <property type="entry name" value="UDP-D-XYLOSE:L-FUCOSE ALPHA-1,3-D-XYLOSYLTRANSFERASE-RELATED"/>
    <property type="match status" value="1"/>
</dbReference>
<keyword evidence="2" id="KW-0472">Membrane</keyword>
<keyword evidence="5" id="KW-1185">Reference proteome</keyword>
<comment type="subcellular location">
    <subcellularLocation>
        <location evidence="2">Golgi apparatus membrane</location>
        <topology evidence="2">Single-pass type II membrane protein</topology>
    </subcellularLocation>
</comment>
<keyword evidence="2" id="KW-0333">Golgi apparatus</keyword>
<evidence type="ECO:0000256" key="1">
    <source>
        <dbReference type="ARBA" id="ARBA00007033"/>
    </source>
</evidence>
<dbReference type="InterPro" id="IPR005069">
    <property type="entry name" value="Nucl-diP-sugar_transferase"/>
</dbReference>
<feature type="transmembrane region" description="Helical" evidence="2">
    <location>
        <begin position="9"/>
        <end position="29"/>
    </location>
</feature>
<accession>A0A8T2S188</accession>
<dbReference type="GO" id="GO:0000139">
    <property type="term" value="C:Golgi membrane"/>
    <property type="evidence" value="ECO:0007669"/>
    <property type="project" value="UniProtKB-SubCell"/>
</dbReference>
<evidence type="ECO:0000256" key="2">
    <source>
        <dbReference type="RuleBase" id="RU363055"/>
    </source>
</evidence>
<comment type="caution">
    <text evidence="4">The sequence shown here is derived from an EMBL/GenBank/DDBJ whole genome shotgun (WGS) entry which is preliminary data.</text>
</comment>
<dbReference type="Proteomes" id="UP000825935">
    <property type="component" value="Chromosome 23"/>
</dbReference>
<evidence type="ECO:0000259" key="3">
    <source>
        <dbReference type="Pfam" id="PF03407"/>
    </source>
</evidence>
<dbReference type="SUPFAM" id="SSF53448">
    <property type="entry name" value="Nucleotide-diphospho-sugar transferases"/>
    <property type="match status" value="1"/>
</dbReference>
<proteinExistence type="inferred from homology"/>
<dbReference type="GO" id="GO:0035252">
    <property type="term" value="F:UDP-xylosyltransferase activity"/>
    <property type="evidence" value="ECO:0007669"/>
    <property type="project" value="TreeGrafter"/>
</dbReference>
<dbReference type="PANTHER" id="PTHR47032">
    <property type="entry name" value="UDP-D-XYLOSE:L-FUCOSE ALPHA-1,3-D-XYLOSYLTRANSFERASE-RELATED"/>
    <property type="match status" value="1"/>
</dbReference>
<dbReference type="EC" id="2.4.2.-" evidence="2"/>
<keyword evidence="2" id="KW-0961">Cell wall biogenesis/degradation</keyword>
<reference evidence="4 5" key="1">
    <citation type="submission" date="2021-08" db="EMBL/GenBank/DDBJ databases">
        <title>WGS assembly of Ceratopteris richardii.</title>
        <authorList>
            <person name="Marchant D.B."/>
            <person name="Chen G."/>
            <person name="Jenkins J."/>
            <person name="Shu S."/>
            <person name="Leebens-Mack J."/>
            <person name="Grimwood J."/>
            <person name="Schmutz J."/>
            <person name="Soltis P."/>
            <person name="Soltis D."/>
            <person name="Chen Z.-H."/>
        </authorList>
    </citation>
    <scope>NUCLEOTIDE SEQUENCE [LARGE SCALE GENOMIC DNA]</scope>
    <source>
        <strain evidence="4">Whitten #5841</strain>
        <tissue evidence="4">Leaf</tissue>
    </source>
</reference>
<dbReference type="Pfam" id="PF03407">
    <property type="entry name" value="Nucleotid_trans"/>
    <property type="match status" value="1"/>
</dbReference>